<reference evidence="2 4" key="2">
    <citation type="journal article" date="2013" name="Nature">
        <title>Insights into bilaterian evolution from three spiralian genomes.</title>
        <authorList>
            <person name="Simakov O."/>
            <person name="Marletaz F."/>
            <person name="Cho S.J."/>
            <person name="Edsinger-Gonzales E."/>
            <person name="Havlak P."/>
            <person name="Hellsten U."/>
            <person name="Kuo D.H."/>
            <person name="Larsson T."/>
            <person name="Lv J."/>
            <person name="Arendt D."/>
            <person name="Savage R."/>
            <person name="Osoegawa K."/>
            <person name="de Jong P."/>
            <person name="Grimwood J."/>
            <person name="Chapman J.A."/>
            <person name="Shapiro H."/>
            <person name="Aerts A."/>
            <person name="Otillar R.P."/>
            <person name="Terry A.Y."/>
            <person name="Boore J.L."/>
            <person name="Grigoriev I.V."/>
            <person name="Lindberg D.R."/>
            <person name="Seaver E.C."/>
            <person name="Weisblat D.A."/>
            <person name="Putnam N.H."/>
            <person name="Rokhsar D.S."/>
        </authorList>
    </citation>
    <scope>NUCLEOTIDE SEQUENCE</scope>
</reference>
<evidence type="ECO:0000313" key="4">
    <source>
        <dbReference type="Proteomes" id="UP000015101"/>
    </source>
</evidence>
<dbReference type="KEGG" id="hro:HELRODRAFT_160992"/>
<evidence type="ECO:0008006" key="5">
    <source>
        <dbReference type="Google" id="ProtNLM"/>
    </source>
</evidence>
<sequence>MRRAGVGWWAWTVLLHCVGMDDVAFSRARCGRGADNEQCGCAGELRDCGRLLTLTLKMRFRKIFSGWSSNSNDVQQSLNLKQLCSSEILNLRNYEHLTTIVSYNTSYNNGVGNIEIFEIITLVLVVTNVKSYNNIIYPKPFLSTLIFFGYATKCQKL</sequence>
<keyword evidence="1" id="KW-0732">Signal</keyword>
<proteinExistence type="predicted"/>
<reference evidence="3" key="3">
    <citation type="submission" date="2015-06" db="UniProtKB">
        <authorList>
            <consortium name="EnsemblMetazoa"/>
        </authorList>
    </citation>
    <scope>IDENTIFICATION</scope>
</reference>
<dbReference type="GeneID" id="20198992"/>
<accession>T1EQZ2</accession>
<dbReference type="HOGENOM" id="CLU_1679843_0_0_1"/>
<dbReference type="CTD" id="20198992"/>
<dbReference type="EnsemblMetazoa" id="HelroT160992">
    <property type="protein sequence ID" value="HelroP160992"/>
    <property type="gene ID" value="HelroG160992"/>
</dbReference>
<reference evidence="4" key="1">
    <citation type="submission" date="2012-12" db="EMBL/GenBank/DDBJ databases">
        <authorList>
            <person name="Hellsten U."/>
            <person name="Grimwood J."/>
            <person name="Chapman J.A."/>
            <person name="Shapiro H."/>
            <person name="Aerts A."/>
            <person name="Otillar R.P."/>
            <person name="Terry A.Y."/>
            <person name="Boore J.L."/>
            <person name="Simakov O."/>
            <person name="Marletaz F."/>
            <person name="Cho S.-J."/>
            <person name="Edsinger-Gonzales E."/>
            <person name="Havlak P."/>
            <person name="Kuo D.-H."/>
            <person name="Larsson T."/>
            <person name="Lv J."/>
            <person name="Arendt D."/>
            <person name="Savage R."/>
            <person name="Osoegawa K."/>
            <person name="de Jong P."/>
            <person name="Lindberg D.R."/>
            <person name="Seaver E.C."/>
            <person name="Weisblat D.A."/>
            <person name="Putnam N.H."/>
            <person name="Grigoriev I.V."/>
            <person name="Rokhsar D.S."/>
        </authorList>
    </citation>
    <scope>NUCLEOTIDE SEQUENCE</scope>
</reference>
<feature type="signal peptide" evidence="1">
    <location>
        <begin position="1"/>
        <end position="20"/>
    </location>
</feature>
<evidence type="ECO:0000256" key="1">
    <source>
        <dbReference type="SAM" id="SignalP"/>
    </source>
</evidence>
<name>T1EQZ2_HELRO</name>
<dbReference type="EMBL" id="AMQM01000727">
    <property type="status" value="NOT_ANNOTATED_CDS"/>
    <property type="molecule type" value="Genomic_DNA"/>
</dbReference>
<evidence type="ECO:0000313" key="3">
    <source>
        <dbReference type="EnsemblMetazoa" id="HelroP160992"/>
    </source>
</evidence>
<dbReference type="RefSeq" id="XP_009019231.1">
    <property type="nucleotide sequence ID" value="XM_009020983.1"/>
</dbReference>
<dbReference type="InParanoid" id="T1EQZ2"/>
<dbReference type="AlphaFoldDB" id="T1EQZ2"/>
<dbReference type="Proteomes" id="UP000015101">
    <property type="component" value="Unassembled WGS sequence"/>
</dbReference>
<feature type="chain" id="PRO_5010979985" description="Secreted protein" evidence="1">
    <location>
        <begin position="21"/>
        <end position="157"/>
    </location>
</feature>
<protein>
    <recommendedName>
        <fullName evidence="5">Secreted protein</fullName>
    </recommendedName>
</protein>
<evidence type="ECO:0000313" key="2">
    <source>
        <dbReference type="EMBL" id="ESO01823.1"/>
    </source>
</evidence>
<gene>
    <name evidence="3" type="primary">20198992</name>
    <name evidence="2" type="ORF">HELRODRAFT_160992</name>
</gene>
<dbReference type="EMBL" id="KB096742">
    <property type="protein sequence ID" value="ESO01823.1"/>
    <property type="molecule type" value="Genomic_DNA"/>
</dbReference>
<organism evidence="3 4">
    <name type="scientific">Helobdella robusta</name>
    <name type="common">Californian leech</name>
    <dbReference type="NCBI Taxonomy" id="6412"/>
    <lineage>
        <taxon>Eukaryota</taxon>
        <taxon>Metazoa</taxon>
        <taxon>Spiralia</taxon>
        <taxon>Lophotrochozoa</taxon>
        <taxon>Annelida</taxon>
        <taxon>Clitellata</taxon>
        <taxon>Hirudinea</taxon>
        <taxon>Rhynchobdellida</taxon>
        <taxon>Glossiphoniidae</taxon>
        <taxon>Helobdella</taxon>
    </lineage>
</organism>
<keyword evidence="4" id="KW-1185">Reference proteome</keyword>